<evidence type="ECO:0000313" key="2">
    <source>
        <dbReference type="Proteomes" id="UP000004095"/>
    </source>
</evidence>
<dbReference type="AlphaFoldDB" id="A1ZNT7"/>
<organism evidence="1 2">
    <name type="scientific">Microscilla marina ATCC 23134</name>
    <dbReference type="NCBI Taxonomy" id="313606"/>
    <lineage>
        <taxon>Bacteria</taxon>
        <taxon>Pseudomonadati</taxon>
        <taxon>Bacteroidota</taxon>
        <taxon>Cytophagia</taxon>
        <taxon>Cytophagales</taxon>
        <taxon>Microscillaceae</taxon>
        <taxon>Microscilla</taxon>
    </lineage>
</organism>
<dbReference type="EMBL" id="AAWS01000019">
    <property type="protein sequence ID" value="EAY27976.1"/>
    <property type="molecule type" value="Genomic_DNA"/>
</dbReference>
<name>A1ZNT7_MICM2</name>
<protein>
    <submittedName>
        <fullName evidence="1">Uncharacterized protein</fullName>
    </submittedName>
</protein>
<evidence type="ECO:0000313" key="1">
    <source>
        <dbReference type="EMBL" id="EAY27976.1"/>
    </source>
</evidence>
<reference evidence="1 2" key="1">
    <citation type="submission" date="2007-01" db="EMBL/GenBank/DDBJ databases">
        <authorList>
            <person name="Haygood M."/>
            <person name="Podell S."/>
            <person name="Anderson C."/>
            <person name="Hopkinson B."/>
            <person name="Roe K."/>
            <person name="Barbeau K."/>
            <person name="Gaasterland T."/>
            <person name="Ferriera S."/>
            <person name="Johnson J."/>
            <person name="Kravitz S."/>
            <person name="Beeson K."/>
            <person name="Sutton G."/>
            <person name="Rogers Y.-H."/>
            <person name="Friedman R."/>
            <person name="Frazier M."/>
            <person name="Venter J.C."/>
        </authorList>
    </citation>
    <scope>NUCLEOTIDE SEQUENCE [LARGE SCALE GENOMIC DNA]</scope>
    <source>
        <strain evidence="1 2">ATCC 23134</strain>
    </source>
</reference>
<dbReference type="Proteomes" id="UP000004095">
    <property type="component" value="Unassembled WGS sequence"/>
</dbReference>
<keyword evidence="2" id="KW-1185">Reference proteome</keyword>
<gene>
    <name evidence="1" type="ORF">M23134_02645</name>
</gene>
<comment type="caution">
    <text evidence="1">The sequence shown here is derived from an EMBL/GenBank/DDBJ whole genome shotgun (WGS) entry which is preliminary data.</text>
</comment>
<sequence>MSIIRFLNFVSYLSFSQRIRATPFHKYIPKFGFDSINGG</sequence>
<accession>A1ZNT7</accession>
<proteinExistence type="predicted"/>